<dbReference type="InterPro" id="IPR024831">
    <property type="entry name" value="Uroplakin-3"/>
</dbReference>
<dbReference type="PANTHER" id="PTHR15446">
    <property type="entry name" value="UROPLAKIN III"/>
    <property type="match status" value="1"/>
</dbReference>
<dbReference type="Proteomes" id="UP001181693">
    <property type="component" value="Unassembled WGS sequence"/>
</dbReference>
<reference evidence="3" key="1">
    <citation type="thesis" date="2020" institute="ProQuest LLC" country="789 East Eisenhower Parkway, Ann Arbor, MI, USA">
        <title>Comparative Genomics and Chromosome Evolution.</title>
        <authorList>
            <person name="Mudd A.B."/>
        </authorList>
    </citation>
    <scope>NUCLEOTIDE SEQUENCE</scope>
    <source>
        <strain evidence="3">1538</strain>
        <tissue evidence="3">Blood</tissue>
    </source>
</reference>
<dbReference type="AlphaFoldDB" id="A0AAV3ARG0"/>
<dbReference type="GO" id="GO:0015840">
    <property type="term" value="P:urea transport"/>
    <property type="evidence" value="ECO:0007669"/>
    <property type="project" value="TreeGrafter"/>
</dbReference>
<sequence length="264" mass="29123">MGGFQYLLLFAWLLQKNLAVAVVPLLASSNICKFNPTQTTIALEKPYCFYVSPNAVTVYLYVVMNNATNLTLDQTNTLTSTEGGSKAPYVAAMFSNPNCMDTPTISQIYDFSQVQTTLNKYVVRVGNDENCFNVNPCNKALKSNVAYRFIYVFYNSTPAIVFQSEWSPPIYTKQGKDSGSIDTWPGRRSGGMIVLTSILSVLTFFVLAGLVAAIITSIMAPSTNTETRRHETRTSHTVPQKTDEVAEYATASSISERYSSNLQA</sequence>
<dbReference type="GO" id="GO:0005886">
    <property type="term" value="C:plasma membrane"/>
    <property type="evidence" value="ECO:0007669"/>
    <property type="project" value="TreeGrafter"/>
</dbReference>
<accession>A0AAV3ARG0</accession>
<dbReference type="GO" id="GO:0006833">
    <property type="term" value="P:water transport"/>
    <property type="evidence" value="ECO:0007669"/>
    <property type="project" value="TreeGrafter"/>
</dbReference>
<dbReference type="EMBL" id="DYDO01000002">
    <property type="protein sequence ID" value="DBA30460.1"/>
    <property type="molecule type" value="Genomic_DNA"/>
</dbReference>
<feature type="signal peptide" evidence="2">
    <location>
        <begin position="1"/>
        <end position="19"/>
    </location>
</feature>
<dbReference type="PANTHER" id="PTHR15446:SF17">
    <property type="entry name" value="UROPLAKIN-3A"/>
    <property type="match status" value="1"/>
</dbReference>
<evidence type="ECO:0000256" key="2">
    <source>
        <dbReference type="SAM" id="SignalP"/>
    </source>
</evidence>
<protein>
    <recommendedName>
        <fullName evidence="5">Uroplakin-3a</fullName>
    </recommendedName>
</protein>
<keyword evidence="2" id="KW-0732">Signal</keyword>
<name>A0AAV3ARG0_PYXAD</name>
<evidence type="ECO:0008006" key="5">
    <source>
        <dbReference type="Google" id="ProtNLM"/>
    </source>
</evidence>
<keyword evidence="1" id="KW-0812">Transmembrane</keyword>
<gene>
    <name evidence="3" type="ORF">GDO54_006430</name>
</gene>
<feature type="transmembrane region" description="Helical" evidence="1">
    <location>
        <begin position="192"/>
        <end position="220"/>
    </location>
</feature>
<keyword evidence="1" id="KW-1133">Transmembrane helix</keyword>
<comment type="caution">
    <text evidence="3">The sequence shown here is derived from an EMBL/GenBank/DDBJ whole genome shotgun (WGS) entry which is preliminary data.</text>
</comment>
<organism evidence="3 4">
    <name type="scientific">Pyxicephalus adspersus</name>
    <name type="common">African bullfrog</name>
    <dbReference type="NCBI Taxonomy" id="30357"/>
    <lineage>
        <taxon>Eukaryota</taxon>
        <taxon>Metazoa</taxon>
        <taxon>Chordata</taxon>
        <taxon>Craniata</taxon>
        <taxon>Vertebrata</taxon>
        <taxon>Euteleostomi</taxon>
        <taxon>Amphibia</taxon>
        <taxon>Batrachia</taxon>
        <taxon>Anura</taxon>
        <taxon>Neobatrachia</taxon>
        <taxon>Ranoidea</taxon>
        <taxon>Pyxicephalidae</taxon>
        <taxon>Pyxicephalinae</taxon>
        <taxon>Pyxicephalus</taxon>
    </lineage>
</organism>
<evidence type="ECO:0000313" key="3">
    <source>
        <dbReference type="EMBL" id="DBA30460.1"/>
    </source>
</evidence>
<keyword evidence="1" id="KW-0472">Membrane</keyword>
<keyword evidence="4" id="KW-1185">Reference proteome</keyword>
<evidence type="ECO:0000256" key="1">
    <source>
        <dbReference type="SAM" id="Phobius"/>
    </source>
</evidence>
<evidence type="ECO:0000313" key="4">
    <source>
        <dbReference type="Proteomes" id="UP001181693"/>
    </source>
</evidence>
<feature type="chain" id="PRO_5043382721" description="Uroplakin-3a" evidence="2">
    <location>
        <begin position="20"/>
        <end position="264"/>
    </location>
</feature>
<proteinExistence type="predicted"/>